<dbReference type="InterPro" id="IPR007318">
    <property type="entry name" value="Phopholipid_MeTrfase"/>
</dbReference>
<dbReference type="RefSeq" id="WP_110521052.1">
    <property type="nucleotide sequence ID" value="NZ_PDOF01000003.1"/>
</dbReference>
<dbReference type="EMBL" id="PDOF01000003">
    <property type="protein sequence ID" value="PYZ95775.1"/>
    <property type="molecule type" value="Genomic_DNA"/>
</dbReference>
<name>A0A2W0HEP3_9BACI</name>
<sequence>MSITTALFLTGLVFWASEWFIFRESPYLKSEVFKNNLRARVLITVTFALSAASAYYLGTKTGEPMSAADSCGLLFLLTGVFLRYWTLWLIRGYKGGTRPLYSHGPFLLHRHPYQAGLFLIASGISLLLSGHWLSLAVTFTLLGSALHYVMGLEEQHLRSHYGEIYEYWCRHRFRIFPFIY</sequence>
<dbReference type="GO" id="GO:0012505">
    <property type="term" value="C:endomembrane system"/>
    <property type="evidence" value="ECO:0007669"/>
    <property type="project" value="UniProtKB-SubCell"/>
</dbReference>
<evidence type="ECO:0000256" key="3">
    <source>
        <dbReference type="ARBA" id="ARBA00022989"/>
    </source>
</evidence>
<evidence type="ECO:0000256" key="4">
    <source>
        <dbReference type="ARBA" id="ARBA00023136"/>
    </source>
</evidence>
<reference evidence="6 7" key="1">
    <citation type="submission" date="2017-10" db="EMBL/GenBank/DDBJ databases">
        <title>Bacillus sp. nov., a halophilic bacterium isolated from a Yangshapao Lake.</title>
        <authorList>
            <person name="Wang H."/>
        </authorList>
    </citation>
    <scope>NUCLEOTIDE SEQUENCE [LARGE SCALE GENOMIC DNA]</scope>
    <source>
        <strain evidence="6 7">YSP-3</strain>
    </source>
</reference>
<evidence type="ECO:0000256" key="5">
    <source>
        <dbReference type="SAM" id="Phobius"/>
    </source>
</evidence>
<accession>A0A2W0HEP3</accession>
<comment type="subcellular location">
    <subcellularLocation>
        <location evidence="1">Endomembrane system</location>
        <topology evidence="1">Multi-pass membrane protein</topology>
    </subcellularLocation>
</comment>
<protein>
    <recommendedName>
        <fullName evidence="8">Isoprenylcysteine carboxylmethyltransferase family protein</fullName>
    </recommendedName>
</protein>
<evidence type="ECO:0008006" key="8">
    <source>
        <dbReference type="Google" id="ProtNLM"/>
    </source>
</evidence>
<evidence type="ECO:0000313" key="7">
    <source>
        <dbReference type="Proteomes" id="UP000248066"/>
    </source>
</evidence>
<comment type="caution">
    <text evidence="6">The sequence shown here is derived from an EMBL/GenBank/DDBJ whole genome shotgun (WGS) entry which is preliminary data.</text>
</comment>
<gene>
    <name evidence="6" type="ORF">CR205_15400</name>
</gene>
<dbReference type="Gene3D" id="1.20.120.1630">
    <property type="match status" value="1"/>
</dbReference>
<keyword evidence="7" id="KW-1185">Reference proteome</keyword>
<keyword evidence="4 5" id="KW-0472">Membrane</keyword>
<evidence type="ECO:0000313" key="6">
    <source>
        <dbReference type="EMBL" id="PYZ95775.1"/>
    </source>
</evidence>
<feature type="transmembrane region" description="Helical" evidence="5">
    <location>
        <begin position="70"/>
        <end position="93"/>
    </location>
</feature>
<dbReference type="Pfam" id="PF04191">
    <property type="entry name" value="PEMT"/>
    <property type="match status" value="1"/>
</dbReference>
<feature type="transmembrane region" description="Helical" evidence="5">
    <location>
        <begin position="39"/>
        <end position="58"/>
    </location>
</feature>
<dbReference type="AlphaFoldDB" id="A0A2W0HEP3"/>
<feature type="transmembrane region" description="Helical" evidence="5">
    <location>
        <begin position="113"/>
        <end position="142"/>
    </location>
</feature>
<keyword evidence="3 5" id="KW-1133">Transmembrane helix</keyword>
<evidence type="ECO:0000256" key="1">
    <source>
        <dbReference type="ARBA" id="ARBA00004127"/>
    </source>
</evidence>
<dbReference type="Proteomes" id="UP000248066">
    <property type="component" value="Unassembled WGS sequence"/>
</dbReference>
<organism evidence="6 7">
    <name type="scientific">Alteribacter lacisalsi</name>
    <dbReference type="NCBI Taxonomy" id="2045244"/>
    <lineage>
        <taxon>Bacteria</taxon>
        <taxon>Bacillati</taxon>
        <taxon>Bacillota</taxon>
        <taxon>Bacilli</taxon>
        <taxon>Bacillales</taxon>
        <taxon>Bacillaceae</taxon>
        <taxon>Alteribacter</taxon>
    </lineage>
</organism>
<keyword evidence="2 5" id="KW-0812">Transmembrane</keyword>
<dbReference type="OrthoDB" id="5471300at2"/>
<proteinExistence type="predicted"/>
<evidence type="ECO:0000256" key="2">
    <source>
        <dbReference type="ARBA" id="ARBA00022692"/>
    </source>
</evidence>